<accession>A0A0A1DXM8</accession>
<dbReference type="PANTHER" id="PTHR42929">
    <property type="entry name" value="INNER MEMBRANE ABC TRANSPORTER PERMEASE PROTEIN YDCU-RELATED-RELATED"/>
    <property type="match status" value="1"/>
</dbReference>
<feature type="transmembrane region" description="Helical" evidence="8">
    <location>
        <begin position="256"/>
        <end position="279"/>
    </location>
</feature>
<dbReference type="Gene3D" id="1.10.3720.10">
    <property type="entry name" value="MetI-like"/>
    <property type="match status" value="1"/>
</dbReference>
<evidence type="ECO:0000256" key="3">
    <source>
        <dbReference type="ARBA" id="ARBA00022448"/>
    </source>
</evidence>
<feature type="transmembrane region" description="Helical" evidence="8">
    <location>
        <begin position="71"/>
        <end position="99"/>
    </location>
</feature>
<evidence type="ECO:0000313" key="10">
    <source>
        <dbReference type="EMBL" id="AIY20215.2"/>
    </source>
</evidence>
<evidence type="ECO:0000256" key="7">
    <source>
        <dbReference type="ARBA" id="ARBA00023136"/>
    </source>
</evidence>
<dbReference type="GO" id="GO:0055085">
    <property type="term" value="P:transmembrane transport"/>
    <property type="evidence" value="ECO:0007669"/>
    <property type="project" value="InterPro"/>
</dbReference>
<dbReference type="InterPro" id="IPR000515">
    <property type="entry name" value="MetI-like"/>
</dbReference>
<feature type="transmembrane region" description="Helical" evidence="8">
    <location>
        <begin position="311"/>
        <end position="332"/>
    </location>
</feature>
<dbReference type="InterPro" id="IPR035906">
    <property type="entry name" value="MetI-like_sf"/>
</dbReference>
<keyword evidence="3 8" id="KW-0813">Transport</keyword>
<reference evidence="10 11" key="1">
    <citation type="journal article" date="2015" name="Genome Announc.">
        <title>Complete Genome Sequence of Steroid-Transforming Nocardioides simplex VKM Ac-2033D.</title>
        <authorList>
            <person name="Shtratnikova V.Y."/>
            <person name="Schelkunov M.I."/>
            <person name="Pekov Y.A."/>
            <person name="Fokina V.V."/>
            <person name="Logacheva M.D."/>
            <person name="Sokolov S.L."/>
            <person name="Bragin E.Y."/>
            <person name="Ashapkin V.V."/>
            <person name="Donova M.V."/>
        </authorList>
    </citation>
    <scope>NUCLEOTIDE SEQUENCE [LARGE SCALE GENOMIC DNA]</scope>
    <source>
        <strain evidence="10 11">VKM Ac-2033D</strain>
    </source>
</reference>
<dbReference type="eggNOG" id="COG1176">
    <property type="taxonomic scope" value="Bacteria"/>
</dbReference>
<dbReference type="SUPFAM" id="SSF161098">
    <property type="entry name" value="MetI-like"/>
    <property type="match status" value="1"/>
</dbReference>
<keyword evidence="7 8" id="KW-0472">Membrane</keyword>
<keyword evidence="5 8" id="KW-0812">Transmembrane</keyword>
<dbReference type="Proteomes" id="UP000030300">
    <property type="component" value="Chromosome"/>
</dbReference>
<evidence type="ECO:0000256" key="1">
    <source>
        <dbReference type="ARBA" id="ARBA00004651"/>
    </source>
</evidence>
<dbReference type="PANTHER" id="PTHR42929:SF1">
    <property type="entry name" value="INNER MEMBRANE ABC TRANSPORTER PERMEASE PROTEIN YDCU-RELATED"/>
    <property type="match status" value="1"/>
</dbReference>
<dbReference type="KEGG" id="psim:KR76_26850"/>
<evidence type="ECO:0000256" key="2">
    <source>
        <dbReference type="ARBA" id="ARBA00007069"/>
    </source>
</evidence>
<sequence>MVLAHAHQEVPRRPYRRRVHGLRPVDAGVDGDQGLIMATTDVADARPDQAPAPALRGPVARPGSRLLHRWVWLRLSLLLSAPLAWMLLVYVVALAALLVTSLWSVDSLSSEIDRTWTLDNFRTLLDNEVYRKVALRTVGVAAAVTVIDVAIALPIAFYMAKVASPRVRRMLVVAVLTPLWASYLVKVFAWRVVLSEGGLAEWSHLGSPGYGLTAVVIAQSYIWLPYVILPIFAALERVPDSLLEAAGDLGAPSRMVVRTVVLPLLVPGIVAGAIFSFSLTMGDYITVNIVGGASQMLGNLIFINAGAANNLPLAAAIAMIPIVVMLVLLTAIRRTGALENM</sequence>
<keyword evidence="6 8" id="KW-1133">Transmembrane helix</keyword>
<proteinExistence type="inferred from homology"/>
<keyword evidence="11" id="KW-1185">Reference proteome</keyword>
<organism evidence="10 11">
    <name type="scientific">Nocardioides simplex</name>
    <name type="common">Arthrobacter simplex</name>
    <dbReference type="NCBI Taxonomy" id="2045"/>
    <lineage>
        <taxon>Bacteria</taxon>
        <taxon>Bacillati</taxon>
        <taxon>Actinomycetota</taxon>
        <taxon>Actinomycetes</taxon>
        <taxon>Propionibacteriales</taxon>
        <taxon>Nocardioidaceae</taxon>
        <taxon>Pimelobacter</taxon>
    </lineage>
</organism>
<dbReference type="Pfam" id="PF00528">
    <property type="entry name" value="BPD_transp_1"/>
    <property type="match status" value="1"/>
</dbReference>
<evidence type="ECO:0000256" key="6">
    <source>
        <dbReference type="ARBA" id="ARBA00022989"/>
    </source>
</evidence>
<evidence type="ECO:0000313" key="11">
    <source>
        <dbReference type="Proteomes" id="UP000030300"/>
    </source>
</evidence>
<comment type="subcellular location">
    <subcellularLocation>
        <location evidence="1 8">Cell membrane</location>
        <topology evidence="1 8">Multi-pass membrane protein</topology>
    </subcellularLocation>
</comment>
<keyword evidence="4" id="KW-1003">Cell membrane</keyword>
<name>A0A0A1DXM8_NOCSI</name>
<feature type="transmembrane region" description="Helical" evidence="8">
    <location>
        <begin position="133"/>
        <end position="158"/>
    </location>
</feature>
<dbReference type="GO" id="GO:0005886">
    <property type="term" value="C:plasma membrane"/>
    <property type="evidence" value="ECO:0007669"/>
    <property type="project" value="UniProtKB-SubCell"/>
</dbReference>
<evidence type="ECO:0000259" key="9">
    <source>
        <dbReference type="PROSITE" id="PS50928"/>
    </source>
</evidence>
<dbReference type="AlphaFoldDB" id="A0A0A1DXM8"/>
<dbReference type="STRING" id="2045.KR76_26850"/>
<feature type="transmembrane region" description="Helical" evidence="8">
    <location>
        <begin position="285"/>
        <end position="304"/>
    </location>
</feature>
<gene>
    <name evidence="10" type="ORF">KR76_26850</name>
</gene>
<evidence type="ECO:0000256" key="5">
    <source>
        <dbReference type="ARBA" id="ARBA00022692"/>
    </source>
</evidence>
<comment type="similarity">
    <text evidence="2">Belongs to the binding-protein-dependent transport system permease family. CysTW subfamily.</text>
</comment>
<dbReference type="HOGENOM" id="CLU_016047_18_1_11"/>
<dbReference type="PROSITE" id="PS50928">
    <property type="entry name" value="ABC_TM1"/>
    <property type="match status" value="1"/>
</dbReference>
<feature type="transmembrane region" description="Helical" evidence="8">
    <location>
        <begin position="170"/>
        <end position="190"/>
    </location>
</feature>
<protein>
    <submittedName>
        <fullName evidence="10">Spermidine Putrescine ABC transporter permease component PotB</fullName>
    </submittedName>
</protein>
<feature type="transmembrane region" description="Helical" evidence="8">
    <location>
        <begin position="210"/>
        <end position="235"/>
    </location>
</feature>
<evidence type="ECO:0000256" key="4">
    <source>
        <dbReference type="ARBA" id="ARBA00022475"/>
    </source>
</evidence>
<feature type="domain" description="ABC transmembrane type-1" evidence="9">
    <location>
        <begin position="134"/>
        <end position="332"/>
    </location>
</feature>
<dbReference type="EMBL" id="CP009896">
    <property type="protein sequence ID" value="AIY20215.2"/>
    <property type="molecule type" value="Genomic_DNA"/>
</dbReference>
<dbReference type="CDD" id="cd06261">
    <property type="entry name" value="TM_PBP2"/>
    <property type="match status" value="1"/>
</dbReference>
<evidence type="ECO:0000256" key="8">
    <source>
        <dbReference type="RuleBase" id="RU363032"/>
    </source>
</evidence>